<name>A0ABP7FHZ2_9MICO</name>
<keyword evidence="3" id="KW-0645">Protease</keyword>
<keyword evidence="1" id="KW-1133">Transmembrane helix</keyword>
<dbReference type="Proteomes" id="UP001501004">
    <property type="component" value="Unassembled WGS sequence"/>
</dbReference>
<dbReference type="EMBL" id="BAABAE010000003">
    <property type="protein sequence ID" value="GAA3740378.1"/>
    <property type="molecule type" value="Genomic_DNA"/>
</dbReference>
<feature type="transmembrane region" description="Helical" evidence="1">
    <location>
        <begin position="107"/>
        <end position="127"/>
    </location>
</feature>
<gene>
    <name evidence="3" type="ORF">GCM10022239_15060</name>
</gene>
<evidence type="ECO:0000259" key="2">
    <source>
        <dbReference type="Pfam" id="PF02517"/>
    </source>
</evidence>
<reference evidence="4" key="1">
    <citation type="journal article" date="2019" name="Int. J. Syst. Evol. Microbiol.">
        <title>The Global Catalogue of Microorganisms (GCM) 10K type strain sequencing project: providing services to taxonomists for standard genome sequencing and annotation.</title>
        <authorList>
            <consortium name="The Broad Institute Genomics Platform"/>
            <consortium name="The Broad Institute Genome Sequencing Center for Infectious Disease"/>
            <person name="Wu L."/>
            <person name="Ma J."/>
        </authorList>
    </citation>
    <scope>NUCLEOTIDE SEQUENCE [LARGE SCALE GENOMIC DNA]</scope>
    <source>
        <strain evidence="4">JCM 16949</strain>
    </source>
</reference>
<comment type="caution">
    <text evidence="3">The sequence shown here is derived from an EMBL/GenBank/DDBJ whole genome shotgun (WGS) entry which is preliminary data.</text>
</comment>
<proteinExistence type="predicted"/>
<dbReference type="Pfam" id="PF02517">
    <property type="entry name" value="Rce1-like"/>
    <property type="match status" value="1"/>
</dbReference>
<feature type="domain" description="CAAX prenyl protease 2/Lysostaphin resistance protein A-like" evidence="2">
    <location>
        <begin position="146"/>
        <end position="237"/>
    </location>
</feature>
<accession>A0ABP7FHZ2</accession>
<keyword evidence="3" id="KW-0378">Hydrolase</keyword>
<dbReference type="RefSeq" id="WP_344757118.1">
    <property type="nucleotide sequence ID" value="NZ_BAABAE010000003.1"/>
</dbReference>
<sequence>MPLPVPSLRRRLWGEILIVLGLSLGLSAVYSVVAIANRLTQKTSLSQQTATLNAPLSTREVFDLIYQFLGIFFDLVPVALVGFLLWQAARPHLGRLGVDFRQPGRDALRGLALALVIGIPGIGLYVAGRALGITVNVVPTALDQYWWTVPILLLSAARAGIVEEVIVVGYLFTRLRELGWGRWTIILSAALLRGTYHLYQGFGAFVGNIAMGVLFGWLYTRWGRVLPLVIAHFVIDAAIFVGYPWAVATFPWL</sequence>
<dbReference type="InterPro" id="IPR003675">
    <property type="entry name" value="Rce1/LyrA-like_dom"/>
</dbReference>
<feature type="transmembrane region" description="Helical" evidence="1">
    <location>
        <begin position="226"/>
        <end position="246"/>
    </location>
</feature>
<evidence type="ECO:0000313" key="4">
    <source>
        <dbReference type="Proteomes" id="UP001501004"/>
    </source>
</evidence>
<evidence type="ECO:0000313" key="3">
    <source>
        <dbReference type="EMBL" id="GAA3740378.1"/>
    </source>
</evidence>
<feature type="transmembrane region" description="Helical" evidence="1">
    <location>
        <begin position="202"/>
        <end position="219"/>
    </location>
</feature>
<keyword evidence="4" id="KW-1185">Reference proteome</keyword>
<feature type="transmembrane region" description="Helical" evidence="1">
    <location>
        <begin position="12"/>
        <end position="36"/>
    </location>
</feature>
<evidence type="ECO:0000256" key="1">
    <source>
        <dbReference type="SAM" id="Phobius"/>
    </source>
</evidence>
<dbReference type="GO" id="GO:0008237">
    <property type="term" value="F:metallopeptidase activity"/>
    <property type="evidence" value="ECO:0007669"/>
    <property type="project" value="UniProtKB-KW"/>
</dbReference>
<keyword evidence="1" id="KW-0812">Transmembrane</keyword>
<keyword evidence="3" id="KW-0482">Metalloprotease</keyword>
<feature type="transmembrane region" description="Helical" evidence="1">
    <location>
        <begin position="64"/>
        <end position="86"/>
    </location>
</feature>
<keyword evidence="1" id="KW-0472">Membrane</keyword>
<organism evidence="3 4">
    <name type="scientific">Leifsonella bigeumensis</name>
    <dbReference type="NCBI Taxonomy" id="433643"/>
    <lineage>
        <taxon>Bacteria</taxon>
        <taxon>Bacillati</taxon>
        <taxon>Actinomycetota</taxon>
        <taxon>Actinomycetes</taxon>
        <taxon>Micrococcales</taxon>
        <taxon>Microbacteriaceae</taxon>
        <taxon>Leifsonella</taxon>
    </lineage>
</organism>
<protein>
    <submittedName>
        <fullName evidence="3">CPBP family intramembrane metalloprotease</fullName>
    </submittedName>
</protein>